<evidence type="ECO:0000313" key="3">
    <source>
        <dbReference type="Proteomes" id="UP000811609"/>
    </source>
</evidence>
<feature type="compositionally biased region" description="Polar residues" evidence="1">
    <location>
        <begin position="43"/>
        <end position="54"/>
    </location>
</feature>
<proteinExistence type="predicted"/>
<accession>A0A8T1PVE6</accession>
<feature type="compositionally biased region" description="Polar residues" evidence="1">
    <location>
        <begin position="1"/>
        <end position="28"/>
    </location>
</feature>
<evidence type="ECO:0000313" key="2">
    <source>
        <dbReference type="EMBL" id="KAG6646188.1"/>
    </source>
</evidence>
<organism evidence="2 3">
    <name type="scientific">Carya illinoinensis</name>
    <name type="common">Pecan</name>
    <dbReference type="NCBI Taxonomy" id="32201"/>
    <lineage>
        <taxon>Eukaryota</taxon>
        <taxon>Viridiplantae</taxon>
        <taxon>Streptophyta</taxon>
        <taxon>Embryophyta</taxon>
        <taxon>Tracheophyta</taxon>
        <taxon>Spermatophyta</taxon>
        <taxon>Magnoliopsida</taxon>
        <taxon>eudicotyledons</taxon>
        <taxon>Gunneridae</taxon>
        <taxon>Pentapetalae</taxon>
        <taxon>rosids</taxon>
        <taxon>fabids</taxon>
        <taxon>Fagales</taxon>
        <taxon>Juglandaceae</taxon>
        <taxon>Carya</taxon>
    </lineage>
</organism>
<dbReference type="AlphaFoldDB" id="A0A8T1PVE6"/>
<dbReference type="Proteomes" id="UP000811609">
    <property type="component" value="Chromosome 8"/>
</dbReference>
<keyword evidence="3" id="KW-1185">Reference proteome</keyword>
<name>A0A8T1PVE6_CARIL</name>
<dbReference type="EMBL" id="CM031816">
    <property type="protein sequence ID" value="KAG6646188.1"/>
    <property type="molecule type" value="Genomic_DNA"/>
</dbReference>
<gene>
    <name evidence="2" type="ORF">CIPAW_08G176100</name>
</gene>
<evidence type="ECO:0000256" key="1">
    <source>
        <dbReference type="SAM" id="MobiDB-lite"/>
    </source>
</evidence>
<feature type="region of interest" description="Disordered" evidence="1">
    <location>
        <begin position="1"/>
        <end position="78"/>
    </location>
</feature>
<reference evidence="2" key="1">
    <citation type="submission" date="2020-12" db="EMBL/GenBank/DDBJ databases">
        <title>WGS assembly of Carya illinoinensis cv. Pawnee.</title>
        <authorList>
            <person name="Platts A."/>
            <person name="Shu S."/>
            <person name="Wright S."/>
            <person name="Barry K."/>
            <person name="Edger P."/>
            <person name="Pires J.C."/>
            <person name="Schmutz J."/>
        </authorList>
    </citation>
    <scope>NUCLEOTIDE SEQUENCE</scope>
    <source>
        <tissue evidence="2">Leaf</tissue>
    </source>
</reference>
<protein>
    <submittedName>
        <fullName evidence="2">Uncharacterized protein</fullName>
    </submittedName>
</protein>
<comment type="caution">
    <text evidence="2">The sequence shown here is derived from an EMBL/GenBank/DDBJ whole genome shotgun (WGS) entry which is preliminary data.</text>
</comment>
<sequence>MVVSDSIPSIPTNHTVPPSSPTNVQEDSALTPLHPQDNDHNNTFKSSIENNNSMEDLVELPKSPPSPLTNNSPIILRRSTRTRQAPSYLHDYHCQIAHTTPNSHLPQIHTAHPLHQYLNQLKAQFNKLLRISYTSGILCFAFHL</sequence>